<name>A0ABW5QH81_9HYPH</name>
<protein>
    <submittedName>
        <fullName evidence="3">CocE/NonD family hydrolase</fullName>
    </submittedName>
</protein>
<feature type="domain" description="Xaa-Pro dipeptidyl-peptidase C-terminal" evidence="2">
    <location>
        <begin position="304"/>
        <end position="535"/>
    </location>
</feature>
<dbReference type="SMART" id="SM00939">
    <property type="entry name" value="PepX_C"/>
    <property type="match status" value="1"/>
</dbReference>
<dbReference type="Gene3D" id="3.40.50.1820">
    <property type="entry name" value="alpha/beta hydrolase"/>
    <property type="match status" value="1"/>
</dbReference>
<accession>A0ABW5QH81</accession>
<dbReference type="SUPFAM" id="SSF53474">
    <property type="entry name" value="alpha/beta-Hydrolases"/>
    <property type="match status" value="1"/>
</dbReference>
<dbReference type="InterPro" id="IPR005674">
    <property type="entry name" value="CocE/Ser_esterase"/>
</dbReference>
<evidence type="ECO:0000313" key="3">
    <source>
        <dbReference type="EMBL" id="MFD2646924.1"/>
    </source>
</evidence>
<dbReference type="GO" id="GO:0016787">
    <property type="term" value="F:hydrolase activity"/>
    <property type="evidence" value="ECO:0007669"/>
    <property type="project" value="UniProtKB-KW"/>
</dbReference>
<dbReference type="Gene3D" id="2.60.120.260">
    <property type="entry name" value="Galactose-binding domain-like"/>
    <property type="match status" value="1"/>
</dbReference>
<dbReference type="EMBL" id="JBHUNP010000001">
    <property type="protein sequence ID" value="MFD2646924.1"/>
    <property type="molecule type" value="Genomic_DNA"/>
</dbReference>
<evidence type="ECO:0000259" key="2">
    <source>
        <dbReference type="SMART" id="SM00939"/>
    </source>
</evidence>
<sequence length="542" mass="60407">MSLSSLYLAWVEDLPPRLNGVKKTRNIGITMDDGVVLKTDHYAPKSAGPHPTILMRLPYGRRGFGPIAEAYAERGFHVVLQACRGTEKSGGEFDPLTNERADGLKTLAWIREQPWYDGRIGLSGPSYLGYAQWAISDALPETAAMATKVTTSDFRSVVFPSGAFHLGLWLSWLQVIEGLRSRPLSTAARMFSGDIERRTAAAAMSLPLVEADRKVAGHKVPFWRHWFEHSVGNDAFWAALNHRPRLSHRTPPVHFISGWYDFMLDELLADYQRLIELGHTPYLTVGTWFHVADELQRDNLRETIIWMRAHLSGDRTGLRDKPVRIHLSGRDEWLEFDHYPPPGARFHLWHIGPDGALTPKPPPAPATDSYRYDPADPTPNIGGAMFAFTGAGPVDNALREIRDDVLCYTSAPLAADLTLIGQAKVYLRASATVPHADFFLRLCDVGPNGISINICDKLFRVTPETPHNADGSWHLTFNLHATAHTFRAGHRLRLQVSSGAHPRYARNLGTDEPIGTATTLVANDITIHHDGTKLELPTYELH</sequence>
<dbReference type="Pfam" id="PF02129">
    <property type="entry name" value="Peptidase_S15"/>
    <property type="match status" value="1"/>
</dbReference>
<keyword evidence="1 3" id="KW-0378">Hydrolase</keyword>
<dbReference type="InterPro" id="IPR029058">
    <property type="entry name" value="AB_hydrolase_fold"/>
</dbReference>
<reference evidence="4" key="1">
    <citation type="journal article" date="2019" name="Int. J. Syst. Evol. Microbiol.">
        <title>The Global Catalogue of Microorganisms (GCM) 10K type strain sequencing project: providing services to taxonomists for standard genome sequencing and annotation.</title>
        <authorList>
            <consortium name="The Broad Institute Genomics Platform"/>
            <consortium name="The Broad Institute Genome Sequencing Center for Infectious Disease"/>
            <person name="Wu L."/>
            <person name="Ma J."/>
        </authorList>
    </citation>
    <scope>NUCLEOTIDE SEQUENCE [LARGE SCALE GENOMIC DNA]</scope>
    <source>
        <strain evidence="4">CCM 7427</strain>
    </source>
</reference>
<dbReference type="Proteomes" id="UP001597521">
    <property type="component" value="Unassembled WGS sequence"/>
</dbReference>
<gene>
    <name evidence="3" type="ORF">ACFSX5_03840</name>
</gene>
<comment type="caution">
    <text evidence="3">The sequence shown here is derived from an EMBL/GenBank/DDBJ whole genome shotgun (WGS) entry which is preliminary data.</text>
</comment>
<dbReference type="SUPFAM" id="SSF49785">
    <property type="entry name" value="Galactose-binding domain-like"/>
    <property type="match status" value="1"/>
</dbReference>
<dbReference type="Pfam" id="PF08530">
    <property type="entry name" value="PepX_C"/>
    <property type="match status" value="1"/>
</dbReference>
<evidence type="ECO:0000313" key="4">
    <source>
        <dbReference type="Proteomes" id="UP001597521"/>
    </source>
</evidence>
<dbReference type="InterPro" id="IPR008979">
    <property type="entry name" value="Galactose-bd-like_sf"/>
</dbReference>
<dbReference type="RefSeq" id="WP_386831944.1">
    <property type="nucleotide sequence ID" value="NZ_JBHUNP010000001.1"/>
</dbReference>
<dbReference type="NCBIfam" id="TIGR00976">
    <property type="entry name" value="CocE_NonD"/>
    <property type="match status" value="1"/>
</dbReference>
<dbReference type="Gene3D" id="1.10.3020.10">
    <property type="entry name" value="alpha-amino acid ester hydrolase ( Helical cap domain)"/>
    <property type="match status" value="1"/>
</dbReference>
<dbReference type="InterPro" id="IPR013736">
    <property type="entry name" value="Xaa-Pro_dipept_C"/>
</dbReference>
<proteinExistence type="predicted"/>
<dbReference type="InterPro" id="IPR000383">
    <property type="entry name" value="Xaa-Pro-like_dom"/>
</dbReference>
<evidence type="ECO:0000256" key="1">
    <source>
        <dbReference type="ARBA" id="ARBA00022801"/>
    </source>
</evidence>
<keyword evidence="4" id="KW-1185">Reference proteome</keyword>
<organism evidence="3 4">
    <name type="scientific">Devosia albogilva</name>
    <dbReference type="NCBI Taxonomy" id="429726"/>
    <lineage>
        <taxon>Bacteria</taxon>
        <taxon>Pseudomonadati</taxon>
        <taxon>Pseudomonadota</taxon>
        <taxon>Alphaproteobacteria</taxon>
        <taxon>Hyphomicrobiales</taxon>
        <taxon>Devosiaceae</taxon>
        <taxon>Devosia</taxon>
    </lineage>
</organism>